<dbReference type="InterPro" id="IPR003477">
    <property type="entry name" value="PemK-like"/>
</dbReference>
<dbReference type="Proteomes" id="UP000176650">
    <property type="component" value="Unassembled WGS sequence"/>
</dbReference>
<evidence type="ECO:0000256" key="1">
    <source>
        <dbReference type="PIRNR" id="PIRNR033490"/>
    </source>
</evidence>
<dbReference type="InterPro" id="IPR011067">
    <property type="entry name" value="Plasmid_toxin/cell-grow_inhib"/>
</dbReference>
<dbReference type="STRING" id="1797298.A2988_02705"/>
<dbReference type="EMBL" id="MEYS01000001">
    <property type="protein sequence ID" value="OGD34414.1"/>
    <property type="molecule type" value="Genomic_DNA"/>
</dbReference>
<dbReference type="GO" id="GO:0016075">
    <property type="term" value="P:rRNA catabolic process"/>
    <property type="evidence" value="ECO:0007669"/>
    <property type="project" value="TreeGrafter"/>
</dbReference>
<dbReference type="GO" id="GO:0003677">
    <property type="term" value="F:DNA binding"/>
    <property type="evidence" value="ECO:0007669"/>
    <property type="project" value="InterPro"/>
</dbReference>
<organism evidence="2 3">
    <name type="scientific">Candidatus Azambacteria bacterium RIFCSPLOWO2_01_FULL_46_25</name>
    <dbReference type="NCBI Taxonomy" id="1797298"/>
    <lineage>
        <taxon>Bacteria</taxon>
        <taxon>Candidatus Azamiibacteriota</taxon>
    </lineage>
</organism>
<dbReference type="Pfam" id="PF02452">
    <property type="entry name" value="PemK_toxin"/>
    <property type="match status" value="1"/>
</dbReference>
<reference evidence="2 3" key="1">
    <citation type="journal article" date="2016" name="Nat. Commun.">
        <title>Thousands of microbial genomes shed light on interconnected biogeochemical processes in an aquifer system.</title>
        <authorList>
            <person name="Anantharaman K."/>
            <person name="Brown C.T."/>
            <person name="Hug L.A."/>
            <person name="Sharon I."/>
            <person name="Castelle C.J."/>
            <person name="Probst A.J."/>
            <person name="Thomas B.C."/>
            <person name="Singh A."/>
            <person name="Wilkins M.J."/>
            <person name="Karaoz U."/>
            <person name="Brodie E.L."/>
            <person name="Williams K.H."/>
            <person name="Hubbard S.S."/>
            <person name="Banfield J.F."/>
        </authorList>
    </citation>
    <scope>NUCLEOTIDE SEQUENCE [LARGE SCALE GENOMIC DNA]</scope>
</reference>
<dbReference type="GO" id="GO:0016787">
    <property type="term" value="F:hydrolase activity"/>
    <property type="evidence" value="ECO:0007669"/>
    <property type="project" value="UniProtKB-KW"/>
</dbReference>
<evidence type="ECO:0000313" key="3">
    <source>
        <dbReference type="Proteomes" id="UP000176650"/>
    </source>
</evidence>
<dbReference type="EC" id="3.1.-.-" evidence="1"/>
<dbReference type="PANTHER" id="PTHR33988">
    <property type="entry name" value="ENDORIBONUCLEASE MAZF-RELATED"/>
    <property type="match status" value="1"/>
</dbReference>
<name>A0A1F5BUW9_9BACT</name>
<dbReference type="GO" id="GO:0006402">
    <property type="term" value="P:mRNA catabolic process"/>
    <property type="evidence" value="ECO:0007669"/>
    <property type="project" value="TreeGrafter"/>
</dbReference>
<keyword evidence="1" id="KW-0255">Endonuclease</keyword>
<dbReference type="GO" id="GO:0004521">
    <property type="term" value="F:RNA endonuclease activity"/>
    <property type="evidence" value="ECO:0007669"/>
    <property type="project" value="TreeGrafter"/>
</dbReference>
<dbReference type="Gene3D" id="2.30.30.110">
    <property type="match status" value="1"/>
</dbReference>
<dbReference type="PANTHER" id="PTHR33988:SF2">
    <property type="entry name" value="ENDORIBONUCLEASE MAZF"/>
    <property type="match status" value="1"/>
</dbReference>
<gene>
    <name evidence="2" type="ORF">A2988_02705</name>
</gene>
<dbReference type="SUPFAM" id="SSF50118">
    <property type="entry name" value="Cell growth inhibitor/plasmid maintenance toxic component"/>
    <property type="match status" value="1"/>
</dbReference>
<proteinExistence type="inferred from homology"/>
<dbReference type="PIRSF" id="PIRSF033490">
    <property type="entry name" value="MazF"/>
    <property type="match status" value="1"/>
</dbReference>
<evidence type="ECO:0000313" key="2">
    <source>
        <dbReference type="EMBL" id="OGD34414.1"/>
    </source>
</evidence>
<accession>A0A1F5BUW9</accession>
<dbReference type="AlphaFoldDB" id="A0A1F5BUW9"/>
<comment type="similarity">
    <text evidence="1">Belongs to the PemK/MazF family.</text>
</comment>
<protein>
    <recommendedName>
        <fullName evidence="1">mRNA interferase</fullName>
        <ecNumber evidence="1">3.1.-.-</ecNumber>
    </recommendedName>
</protein>
<sequence length="123" mass="13715">MISRRKAHYPKRGEIWVVNFDPTIGSEIQKTRPALILQNNIANQYSSVTIVAAITSQANDEAYPTEVSVQKGEGGLEKESAVLLNQIRTIDKQRLVRKLGAVNQEIMEKVEQAIEISLGLIEI</sequence>
<comment type="function">
    <text evidence="1">Toxic component of a type II toxin-antitoxin (TA) system.</text>
</comment>
<keyword evidence="1" id="KW-0378">Hydrolase</keyword>
<keyword evidence="1" id="KW-0540">Nuclease</keyword>
<comment type="caution">
    <text evidence="2">The sequence shown here is derived from an EMBL/GenBank/DDBJ whole genome shotgun (WGS) entry which is preliminary data.</text>
</comment>